<evidence type="ECO:0000259" key="2">
    <source>
        <dbReference type="PROSITE" id="PS50157"/>
    </source>
</evidence>
<dbReference type="InterPro" id="IPR044300">
    <property type="entry name" value="STOP1/2"/>
</dbReference>
<dbReference type="InterPro" id="IPR058196">
    <property type="entry name" value="zf-C2H2_STOP1/2_C"/>
</dbReference>
<evidence type="ECO:0000313" key="3">
    <source>
        <dbReference type="EMBL" id="KAI7736869.1"/>
    </source>
</evidence>
<dbReference type="GO" id="GO:0008270">
    <property type="term" value="F:zinc ion binding"/>
    <property type="evidence" value="ECO:0007669"/>
    <property type="project" value="UniProtKB-KW"/>
</dbReference>
<dbReference type="SUPFAM" id="SSF57667">
    <property type="entry name" value="beta-beta-alpha zinc fingers"/>
    <property type="match status" value="1"/>
</dbReference>
<dbReference type="PANTHER" id="PTHR46352:SF14">
    <property type="entry name" value="PROTEIN SENSITIVE TO PROTON RHIZOTOXICITY 2-LIKE"/>
    <property type="match status" value="1"/>
</dbReference>
<dbReference type="Pfam" id="PF23118">
    <property type="entry name" value="zf-C2H2_STOP2_C"/>
    <property type="match status" value="1"/>
</dbReference>
<comment type="caution">
    <text evidence="3">The sequence shown here is derived from an EMBL/GenBank/DDBJ whole genome shotgun (WGS) entry which is preliminary data.</text>
</comment>
<proteinExistence type="predicted"/>
<keyword evidence="1" id="KW-0479">Metal-binding</keyword>
<keyword evidence="1" id="KW-0862">Zinc</keyword>
<dbReference type="GO" id="GO:0010447">
    <property type="term" value="P:response to acidic pH"/>
    <property type="evidence" value="ECO:0007669"/>
    <property type="project" value="InterPro"/>
</dbReference>
<dbReference type="PROSITE" id="PS00028">
    <property type="entry name" value="ZINC_FINGER_C2H2_1"/>
    <property type="match status" value="1"/>
</dbReference>
<dbReference type="SMART" id="SM00355">
    <property type="entry name" value="ZnF_C2H2"/>
    <property type="match status" value="2"/>
</dbReference>
<dbReference type="InterPro" id="IPR036236">
    <property type="entry name" value="Znf_C2H2_sf"/>
</dbReference>
<name>A0AAD5GCX3_AMBAR</name>
<keyword evidence="4" id="KW-1185">Reference proteome</keyword>
<reference evidence="3" key="1">
    <citation type="submission" date="2022-06" db="EMBL/GenBank/DDBJ databases">
        <title>Uncovering the hologenomic basis of an extraordinary plant invasion.</title>
        <authorList>
            <person name="Bieker V.C."/>
            <person name="Martin M.D."/>
            <person name="Gilbert T."/>
            <person name="Hodgins K."/>
            <person name="Battlay P."/>
            <person name="Petersen B."/>
            <person name="Wilson J."/>
        </authorList>
    </citation>
    <scope>NUCLEOTIDE SEQUENCE</scope>
    <source>
        <strain evidence="3">AA19_3_7</strain>
        <tissue evidence="3">Leaf</tissue>
    </source>
</reference>
<feature type="domain" description="C2H2-type" evidence="2">
    <location>
        <begin position="129"/>
        <end position="156"/>
    </location>
</feature>
<protein>
    <recommendedName>
        <fullName evidence="2">C2H2-type domain-containing protein</fullName>
    </recommendedName>
</protein>
<sequence length="316" mass="34349">MTPTTTVDPDPDDLNHPLLNLSNLQSRLSIVHNLLSNSLTTNTIIPTSHMSVISDEISAAITAAILNATALISAANNNINNINPSQSHLNFNPLTTPALLKTEANEEHIEDDLDIVELDAVELLAEHLHFCEFCGKGFKRDANLRMHMRAHGNRFKTLEALSKPDKSVDSEVIGVKTTRFSCPFAGCHKKNFSVLADLKSHLKHCGETKWKCSCGTSFSRKDKLFGHIALFEGHMPAMPLVPEVAVEDGGRGKGVALQPLPPVVEGVEGVEWVDDDMLFDGLGSIDDDTLFDGLGSIDDGFCLQNILGAGSMDWNL</sequence>
<accession>A0AAD5GCX3</accession>
<gene>
    <name evidence="3" type="ORF">M8C21_014410</name>
</gene>
<dbReference type="PROSITE" id="PS50157">
    <property type="entry name" value="ZINC_FINGER_C2H2_2"/>
    <property type="match status" value="1"/>
</dbReference>
<evidence type="ECO:0000313" key="4">
    <source>
        <dbReference type="Proteomes" id="UP001206925"/>
    </source>
</evidence>
<keyword evidence="1" id="KW-0863">Zinc-finger</keyword>
<dbReference type="Gene3D" id="3.30.160.60">
    <property type="entry name" value="Classic Zinc Finger"/>
    <property type="match status" value="2"/>
</dbReference>
<evidence type="ECO:0000256" key="1">
    <source>
        <dbReference type="PROSITE-ProRule" id="PRU00042"/>
    </source>
</evidence>
<dbReference type="EMBL" id="JAMZMK010009173">
    <property type="protein sequence ID" value="KAI7736869.1"/>
    <property type="molecule type" value="Genomic_DNA"/>
</dbReference>
<dbReference type="PANTHER" id="PTHR46352">
    <property type="entry name" value="PROTEIN SENSITIVE TO PROTON RHIZOTOXICITY 1"/>
    <property type="match status" value="1"/>
</dbReference>
<dbReference type="Pfam" id="PF00096">
    <property type="entry name" value="zf-C2H2"/>
    <property type="match status" value="1"/>
</dbReference>
<dbReference type="GO" id="GO:0010044">
    <property type="term" value="P:response to aluminum ion"/>
    <property type="evidence" value="ECO:0007669"/>
    <property type="project" value="InterPro"/>
</dbReference>
<dbReference type="InterPro" id="IPR013087">
    <property type="entry name" value="Znf_C2H2_type"/>
</dbReference>
<organism evidence="3 4">
    <name type="scientific">Ambrosia artemisiifolia</name>
    <name type="common">Common ragweed</name>
    <dbReference type="NCBI Taxonomy" id="4212"/>
    <lineage>
        <taxon>Eukaryota</taxon>
        <taxon>Viridiplantae</taxon>
        <taxon>Streptophyta</taxon>
        <taxon>Embryophyta</taxon>
        <taxon>Tracheophyta</taxon>
        <taxon>Spermatophyta</taxon>
        <taxon>Magnoliopsida</taxon>
        <taxon>eudicotyledons</taxon>
        <taxon>Gunneridae</taxon>
        <taxon>Pentapetalae</taxon>
        <taxon>asterids</taxon>
        <taxon>campanulids</taxon>
        <taxon>Asterales</taxon>
        <taxon>Asteraceae</taxon>
        <taxon>Asteroideae</taxon>
        <taxon>Heliantheae alliance</taxon>
        <taxon>Heliantheae</taxon>
        <taxon>Ambrosia</taxon>
    </lineage>
</organism>
<dbReference type="AlphaFoldDB" id="A0AAD5GCX3"/>
<dbReference type="Proteomes" id="UP001206925">
    <property type="component" value="Unassembled WGS sequence"/>
</dbReference>